<dbReference type="CDD" id="cd14797">
    <property type="entry name" value="DUF302"/>
    <property type="match status" value="1"/>
</dbReference>
<gene>
    <name evidence="3" type="ORF">NFG58_04075</name>
</gene>
<name>A0AAU7KK09_9GAMM</name>
<dbReference type="Pfam" id="PF03625">
    <property type="entry name" value="DUF302"/>
    <property type="match status" value="1"/>
</dbReference>
<keyword evidence="1" id="KW-0732">Signal</keyword>
<protein>
    <submittedName>
        <fullName evidence="3">DUF302 domain-containing protein</fullName>
    </submittedName>
</protein>
<dbReference type="Gene3D" id="3.30.310.70">
    <property type="entry name" value="TT1751-like domain"/>
    <property type="match status" value="1"/>
</dbReference>
<reference evidence="3" key="1">
    <citation type="submission" date="2022-06" db="EMBL/GenBank/DDBJ databases">
        <title>A novel DMS-producing enzyme.</title>
        <authorList>
            <person name="Zhang Y."/>
        </authorList>
    </citation>
    <scope>NUCLEOTIDE SEQUENCE</scope>
    <source>
        <strain evidence="3">RT37</strain>
    </source>
</reference>
<accession>A0AAU7KK09</accession>
<organism evidence="3">
    <name type="scientific">Halomonas sp. RT37</name>
    <dbReference type="NCBI Taxonomy" id="2950872"/>
    <lineage>
        <taxon>Bacteria</taxon>
        <taxon>Pseudomonadati</taxon>
        <taxon>Pseudomonadota</taxon>
        <taxon>Gammaproteobacteria</taxon>
        <taxon>Oceanospirillales</taxon>
        <taxon>Halomonadaceae</taxon>
        <taxon>Halomonas</taxon>
    </lineage>
</organism>
<dbReference type="RefSeq" id="WP_231498455.1">
    <property type="nucleotide sequence ID" value="NZ_CP098827.1"/>
</dbReference>
<sequence length="164" mass="17939">MKQCYRKMFTLCLGSVLAGSMATMAWAQGEVEVSDSGIASLTSTDSLEAVESRFKEGLEKRGMGLMASVDHQANAAGVELELPATRTYIFGKPEVGTRLMQCEGSVALDLPQKMLVRQQEDHLVIEWNDPHYLVERHGLQDCELPVDKIAEALTGLAREAAGQQ</sequence>
<feature type="chain" id="PRO_5043414349" evidence="1">
    <location>
        <begin position="28"/>
        <end position="164"/>
    </location>
</feature>
<dbReference type="AlphaFoldDB" id="A0AAU7KK09"/>
<dbReference type="SUPFAM" id="SSF103247">
    <property type="entry name" value="TT1751-like"/>
    <property type="match status" value="1"/>
</dbReference>
<evidence type="ECO:0000256" key="1">
    <source>
        <dbReference type="SAM" id="SignalP"/>
    </source>
</evidence>
<evidence type="ECO:0000259" key="2">
    <source>
        <dbReference type="Pfam" id="PF03625"/>
    </source>
</evidence>
<dbReference type="InterPro" id="IPR005180">
    <property type="entry name" value="DUF302"/>
</dbReference>
<proteinExistence type="predicted"/>
<evidence type="ECO:0000313" key="3">
    <source>
        <dbReference type="EMBL" id="XBO71896.1"/>
    </source>
</evidence>
<feature type="signal peptide" evidence="1">
    <location>
        <begin position="1"/>
        <end position="27"/>
    </location>
</feature>
<dbReference type="InterPro" id="IPR035923">
    <property type="entry name" value="TT1751-like_sf"/>
</dbReference>
<dbReference type="EMBL" id="CP098827">
    <property type="protein sequence ID" value="XBO71896.1"/>
    <property type="molecule type" value="Genomic_DNA"/>
</dbReference>
<feature type="domain" description="DUF302" evidence="2">
    <location>
        <begin position="69"/>
        <end position="130"/>
    </location>
</feature>